<dbReference type="GO" id="GO:0017178">
    <property type="term" value="F:diphthine-ammonia ligase activity"/>
    <property type="evidence" value="ECO:0007669"/>
    <property type="project" value="UniProtKB-EC"/>
</dbReference>
<dbReference type="PIRSF" id="PIRSF039123">
    <property type="entry name" value="Diphthamide_synthase"/>
    <property type="match status" value="1"/>
</dbReference>
<feature type="domain" description="Diphthamide synthase" evidence="2">
    <location>
        <begin position="7"/>
        <end position="236"/>
    </location>
</feature>
<reference evidence="3 4" key="1">
    <citation type="journal article" date="2019" name="Int. J. Syst. Evol. Microbiol.">
        <title>The Global Catalogue of Microorganisms (GCM) 10K type strain sequencing project: providing services to taxonomists for standard genome sequencing and annotation.</title>
        <authorList>
            <consortium name="The Broad Institute Genomics Platform"/>
            <consortium name="The Broad Institute Genome Sequencing Center for Infectious Disease"/>
            <person name="Wu L."/>
            <person name="Ma J."/>
        </authorList>
    </citation>
    <scope>NUCLEOTIDE SEQUENCE [LARGE SCALE GENOMIC DNA]</scope>
    <source>
        <strain evidence="3 4">IBRC-M 10256</strain>
    </source>
</reference>
<dbReference type="NCBIfam" id="TIGR00290">
    <property type="entry name" value="MJ0570_dom"/>
    <property type="match status" value="1"/>
</dbReference>
<dbReference type="InterPro" id="IPR002761">
    <property type="entry name" value="Diphthami_syn_dom"/>
</dbReference>
<dbReference type="EC" id="6.3.1.14" evidence="3"/>
<comment type="caution">
    <text evidence="3">The sequence shown here is derived from an EMBL/GenBank/DDBJ whole genome shotgun (WGS) entry which is preliminary data.</text>
</comment>
<accession>A0ABD5NJZ6</accession>
<evidence type="ECO:0000259" key="2">
    <source>
        <dbReference type="Pfam" id="PF01902"/>
    </source>
</evidence>
<dbReference type="NCBIfam" id="TIGR03679">
    <property type="entry name" value="arCOG00187"/>
    <property type="match status" value="1"/>
</dbReference>
<dbReference type="Proteomes" id="UP001595846">
    <property type="component" value="Unassembled WGS sequence"/>
</dbReference>
<dbReference type="PANTHER" id="PTHR12196">
    <property type="entry name" value="DOMAIN OF UNKNOWN FUNCTION 71 DUF71 -CONTAINING PROTEIN"/>
    <property type="match status" value="1"/>
</dbReference>
<dbReference type="Pfam" id="PF01902">
    <property type="entry name" value="Diphthami_syn_2"/>
    <property type="match status" value="1"/>
</dbReference>
<evidence type="ECO:0000256" key="1">
    <source>
        <dbReference type="SAM" id="MobiDB-lite"/>
    </source>
</evidence>
<dbReference type="PANTHER" id="PTHR12196:SF2">
    <property type="entry name" value="DIPHTHINE--AMMONIA LIGASE"/>
    <property type="match status" value="1"/>
</dbReference>
<dbReference type="SUPFAM" id="SSF52402">
    <property type="entry name" value="Adenine nucleotide alpha hydrolases-like"/>
    <property type="match status" value="1"/>
</dbReference>
<name>A0ABD5NJZ6_9EURY</name>
<dbReference type="GeneID" id="73904499"/>
<proteinExistence type="predicted"/>
<dbReference type="AlphaFoldDB" id="A0ABD5NJZ6"/>
<protein>
    <submittedName>
        <fullName evidence="3">Diphthine--ammonia ligase</fullName>
        <ecNumber evidence="3">6.3.1.14</ecNumber>
    </submittedName>
</protein>
<dbReference type="RefSeq" id="WP_256531744.1">
    <property type="nucleotide sequence ID" value="NZ_CP101824.1"/>
</dbReference>
<gene>
    <name evidence="3" type="ORF">ACFOUR_02950</name>
</gene>
<dbReference type="InterPro" id="IPR022427">
    <property type="entry name" value="MJ0570_ATP-bd"/>
</dbReference>
<dbReference type="CDD" id="cd01994">
    <property type="entry name" value="AANH_PF0828-like"/>
    <property type="match status" value="1"/>
</dbReference>
<keyword evidence="3" id="KW-0436">Ligase</keyword>
<evidence type="ECO:0000313" key="4">
    <source>
        <dbReference type="Proteomes" id="UP001595846"/>
    </source>
</evidence>
<dbReference type="EMBL" id="JBHSAQ010000001">
    <property type="protein sequence ID" value="MFC3957331.1"/>
    <property type="molecule type" value="Genomic_DNA"/>
</dbReference>
<dbReference type="InterPro" id="IPR014729">
    <property type="entry name" value="Rossmann-like_a/b/a_fold"/>
</dbReference>
<evidence type="ECO:0000313" key="3">
    <source>
        <dbReference type="EMBL" id="MFC3957331.1"/>
    </source>
</evidence>
<keyword evidence="4" id="KW-1185">Reference proteome</keyword>
<dbReference type="Gene3D" id="3.40.50.620">
    <property type="entry name" value="HUPs"/>
    <property type="match status" value="1"/>
</dbReference>
<feature type="region of interest" description="Disordered" evidence="1">
    <location>
        <begin position="66"/>
        <end position="86"/>
    </location>
</feature>
<dbReference type="InterPro" id="IPR030662">
    <property type="entry name" value="DPH6/MJ0570"/>
</dbReference>
<dbReference type="Gene3D" id="3.90.1490.10">
    <property type="entry name" value="putative n-type atp pyrophosphatase, domain 2"/>
    <property type="match status" value="1"/>
</dbReference>
<organism evidence="3 4">
    <name type="scientific">Halovivax cerinus</name>
    <dbReference type="NCBI Taxonomy" id="1487865"/>
    <lineage>
        <taxon>Archaea</taxon>
        <taxon>Methanobacteriati</taxon>
        <taxon>Methanobacteriota</taxon>
        <taxon>Stenosarchaea group</taxon>
        <taxon>Halobacteria</taxon>
        <taxon>Halobacteriales</taxon>
        <taxon>Natrialbaceae</taxon>
        <taxon>Halovivax</taxon>
    </lineage>
</organism>
<sequence length="239" mass="25632">MSDGYWISLFSGGKDSSYALYLAGERGIDVDALLTIHPAGDSYMYHVPATELATLAAESIGVPSVDVHPDDFETDSATDSGRQGDREVEPLARALRSLASEADDGLGGLVVGAVESEFQRDRVERLCDEFDCDLFAPLWHADPRSLGDEMLEAGFEITIVQVAAGGLDESWLGRTLDADALDELDALADSHGVHPLGEGGEFETIVVDGPHMDRRIDVAYETAWDGTRGSITVTDASLE</sequence>